<reference evidence="6" key="2">
    <citation type="submission" date="2010-04" db="EMBL/GenBank/DDBJ databases">
        <authorList>
            <person name="Buell R."/>
            <person name="Hamilton J."/>
            <person name="Hostetler J."/>
        </authorList>
    </citation>
    <scope>NUCLEOTIDE SEQUENCE [LARGE SCALE GENOMIC DNA]</scope>
    <source>
        <strain evidence="6">DAOM:BR144</strain>
    </source>
</reference>
<dbReference type="HOGENOM" id="CLU_015105_0_0_1"/>
<feature type="domain" description="PA" evidence="4">
    <location>
        <begin position="688"/>
        <end position="756"/>
    </location>
</feature>
<dbReference type="Gene3D" id="3.50.30.30">
    <property type="match status" value="1"/>
</dbReference>
<dbReference type="OMA" id="WQDDKRW"/>
<dbReference type="AlphaFoldDB" id="K3WSZ1"/>
<dbReference type="EnsemblProtists" id="PYU1_T008085">
    <property type="protein sequence ID" value="PYU1_T008085"/>
    <property type="gene ID" value="PYU1_G008069"/>
</dbReference>
<dbReference type="PANTHER" id="PTHR22702:SF1">
    <property type="entry name" value="PROTEASE-ASSOCIATED DOMAIN-CONTAINING PROTEIN 1"/>
    <property type="match status" value="1"/>
</dbReference>
<dbReference type="InterPro" id="IPR003137">
    <property type="entry name" value="PA_domain"/>
</dbReference>
<dbReference type="InParanoid" id="K3WSZ1"/>
<sequence length="800" mass="88819">PFARDPELDQSLSALLRQPVDTQFSPLDVQLQRASAKCRELGIHTLVLSKQTETSAEDENGDDERRGHAAYCRKVRYVRQLRERHRRTHRELHDLDQQQQEQEGEEEASETIQRTRDIVTRDVSDVDLQEFFEKYAETSQPVVLTPPSPPAAAGTLEGPPSSESLGFVSEEELTAFKEACFDLRATKRAPLQLRNAKCRDLLGRFRVPVFVAHNYVHRTNVSLAETFLPALVRVSANANEIVSCPFGLHMLAITLLKGTTVVNVFDQRFEPLFPHSRGSDVEEIEVSATSGGLFGRSTVESTSGDLRNKLSPEYHIGTLLPAHSVLFVPGSKLATMRAAGMAASDQRFLQFCFVDASNFNAVKQELSTEALVNGEAHTLLLSLLSPAFDRSMPRRVQPSDLLWPNYITWPKETKFLKKSDLMNSEGGNEQLQLSRRERLKQWQDDKRWERRIETLTLPVSLPPVVVNITRTTAALRWQDLELDAAANSMNITRKHIVRSALPTTLFGDDFDGHDIEGVASGLAAETKYTFSVQIFVDDTLGLESFGSRVAQTSPCSEPSGIRGVPKASDLDTTCAKLQWLDPIDDGGKPVGLYLISMRQVQDSVDALDLITSYGPEVVVLALSTSIPIRENEASASARGVRLVLSDVNEKVVFQKFGEDEKDDNAEMGSEVSFDVWSAHYSPRAFHVSAEIVRADPLDASTPLRNADQVRDRIVFVSRGGVPFVFKAHYAQLAGALGVIIADVNNTCHGRFDQRCVPGGDKSRGEGFAAQDRHVLWEQNRIPCVLALHEASQQLLELVTP</sequence>
<dbReference type="PANTHER" id="PTHR22702">
    <property type="entry name" value="PROTEASE-ASSOCIATED DOMAIN-CONTAINING PROTEIN"/>
    <property type="match status" value="1"/>
</dbReference>
<evidence type="ECO:0000313" key="6">
    <source>
        <dbReference type="Proteomes" id="UP000019132"/>
    </source>
</evidence>
<dbReference type="VEuPathDB" id="FungiDB:PYU1_G008069"/>
<keyword evidence="2" id="KW-0325">Glycoprotein</keyword>
<evidence type="ECO:0000259" key="4">
    <source>
        <dbReference type="Pfam" id="PF02225"/>
    </source>
</evidence>
<dbReference type="SUPFAM" id="SSF49265">
    <property type="entry name" value="Fibronectin type III"/>
    <property type="match status" value="1"/>
</dbReference>
<keyword evidence="1" id="KW-0732">Signal</keyword>
<dbReference type="InterPro" id="IPR046450">
    <property type="entry name" value="PA_dom_sf"/>
</dbReference>
<dbReference type="EMBL" id="GL376619">
    <property type="status" value="NOT_ANNOTATED_CDS"/>
    <property type="molecule type" value="Genomic_DNA"/>
</dbReference>
<dbReference type="SUPFAM" id="SSF52025">
    <property type="entry name" value="PA domain"/>
    <property type="match status" value="1"/>
</dbReference>
<reference evidence="6" key="1">
    <citation type="journal article" date="2010" name="Genome Biol.">
        <title>Genome sequence of the necrotrophic plant pathogen Pythium ultimum reveals original pathogenicity mechanisms and effector repertoire.</title>
        <authorList>
            <person name="Levesque C.A."/>
            <person name="Brouwer H."/>
            <person name="Cano L."/>
            <person name="Hamilton J.P."/>
            <person name="Holt C."/>
            <person name="Huitema E."/>
            <person name="Raffaele S."/>
            <person name="Robideau G.P."/>
            <person name="Thines M."/>
            <person name="Win J."/>
            <person name="Zerillo M.M."/>
            <person name="Beakes G.W."/>
            <person name="Boore J.L."/>
            <person name="Busam D."/>
            <person name="Dumas B."/>
            <person name="Ferriera S."/>
            <person name="Fuerstenberg S.I."/>
            <person name="Gachon C.M."/>
            <person name="Gaulin E."/>
            <person name="Govers F."/>
            <person name="Grenville-Briggs L."/>
            <person name="Horner N."/>
            <person name="Hostetler J."/>
            <person name="Jiang R.H."/>
            <person name="Johnson J."/>
            <person name="Krajaejun T."/>
            <person name="Lin H."/>
            <person name="Meijer H.J."/>
            <person name="Moore B."/>
            <person name="Morris P."/>
            <person name="Phuntmart V."/>
            <person name="Puiu D."/>
            <person name="Shetty J."/>
            <person name="Stajich J.E."/>
            <person name="Tripathy S."/>
            <person name="Wawra S."/>
            <person name="van West P."/>
            <person name="Whitty B.R."/>
            <person name="Coutinho P.M."/>
            <person name="Henrissat B."/>
            <person name="Martin F."/>
            <person name="Thomas P.D."/>
            <person name="Tyler B.M."/>
            <person name="De Vries R.P."/>
            <person name="Kamoun S."/>
            <person name="Yandell M."/>
            <person name="Tisserat N."/>
            <person name="Buell C.R."/>
        </authorList>
    </citation>
    <scope>NUCLEOTIDE SEQUENCE</scope>
    <source>
        <strain evidence="6">DAOM:BR144</strain>
    </source>
</reference>
<keyword evidence="6" id="KW-1185">Reference proteome</keyword>
<dbReference type="Proteomes" id="UP000019132">
    <property type="component" value="Unassembled WGS sequence"/>
</dbReference>
<evidence type="ECO:0000256" key="3">
    <source>
        <dbReference type="SAM" id="MobiDB-lite"/>
    </source>
</evidence>
<dbReference type="Pfam" id="PF02225">
    <property type="entry name" value="PA"/>
    <property type="match status" value="1"/>
</dbReference>
<organism evidence="5 6">
    <name type="scientific">Globisporangium ultimum (strain ATCC 200006 / CBS 805.95 / DAOM BR144)</name>
    <name type="common">Pythium ultimum</name>
    <dbReference type="NCBI Taxonomy" id="431595"/>
    <lineage>
        <taxon>Eukaryota</taxon>
        <taxon>Sar</taxon>
        <taxon>Stramenopiles</taxon>
        <taxon>Oomycota</taxon>
        <taxon>Peronosporomycetes</taxon>
        <taxon>Pythiales</taxon>
        <taxon>Pythiaceae</taxon>
        <taxon>Globisporangium</taxon>
    </lineage>
</organism>
<name>K3WSZ1_GLOUD</name>
<feature type="region of interest" description="Disordered" evidence="3">
    <location>
        <begin position="140"/>
        <end position="162"/>
    </location>
</feature>
<accession>K3WSZ1</accession>
<proteinExistence type="predicted"/>
<feature type="region of interest" description="Disordered" evidence="3">
    <location>
        <begin position="88"/>
        <end position="115"/>
    </location>
</feature>
<protein>
    <recommendedName>
        <fullName evidence="4">PA domain-containing protein</fullName>
    </recommendedName>
</protein>
<evidence type="ECO:0000313" key="5">
    <source>
        <dbReference type="EnsemblProtists" id="PYU1_T008085"/>
    </source>
</evidence>
<evidence type="ECO:0000256" key="2">
    <source>
        <dbReference type="ARBA" id="ARBA00023180"/>
    </source>
</evidence>
<dbReference type="InterPro" id="IPR036116">
    <property type="entry name" value="FN3_sf"/>
</dbReference>
<reference evidence="5" key="3">
    <citation type="submission" date="2015-02" db="UniProtKB">
        <authorList>
            <consortium name="EnsemblProtists"/>
        </authorList>
    </citation>
    <scope>IDENTIFICATION</scope>
    <source>
        <strain evidence="5">DAOM BR144</strain>
    </source>
</reference>
<dbReference type="eggNOG" id="ENOG502RTB6">
    <property type="taxonomic scope" value="Eukaryota"/>
</dbReference>
<evidence type="ECO:0000256" key="1">
    <source>
        <dbReference type="ARBA" id="ARBA00022729"/>
    </source>
</evidence>
<dbReference type="STRING" id="431595.K3WSZ1"/>